<evidence type="ECO:0000259" key="2">
    <source>
        <dbReference type="Pfam" id="PF13372"/>
    </source>
</evidence>
<reference evidence="4" key="1">
    <citation type="submission" date="2016-11" db="EMBL/GenBank/DDBJ databases">
        <authorList>
            <person name="Varghese N."/>
            <person name="Submissions S."/>
        </authorList>
    </citation>
    <scope>NUCLEOTIDE SEQUENCE [LARGE SCALE GENOMIC DNA]</scope>
    <source>
        <strain evidence="4">DSM 26349</strain>
    </source>
</reference>
<proteinExistence type="predicted"/>
<dbReference type="OrthoDB" id="1070463at2"/>
<keyword evidence="4" id="KW-1185">Reference proteome</keyword>
<accession>A0A1M6GXH2</accession>
<dbReference type="InterPro" id="IPR025388">
    <property type="entry name" value="Alginate_export_dom"/>
</dbReference>
<dbReference type="Proteomes" id="UP000184172">
    <property type="component" value="Unassembled WGS sequence"/>
</dbReference>
<keyword evidence="1" id="KW-0732">Signal</keyword>
<evidence type="ECO:0000313" key="3">
    <source>
        <dbReference type="EMBL" id="SHJ14631.1"/>
    </source>
</evidence>
<dbReference type="InterPro" id="IPR053728">
    <property type="entry name" value="Alginate_Permeability_Chnl"/>
</dbReference>
<organism evidence="3 4">
    <name type="scientific">Aequorivita viscosa</name>
    <dbReference type="NCBI Taxonomy" id="797419"/>
    <lineage>
        <taxon>Bacteria</taxon>
        <taxon>Pseudomonadati</taxon>
        <taxon>Bacteroidota</taxon>
        <taxon>Flavobacteriia</taxon>
        <taxon>Flavobacteriales</taxon>
        <taxon>Flavobacteriaceae</taxon>
        <taxon>Aequorivita</taxon>
    </lineage>
</organism>
<protein>
    <submittedName>
        <fullName evidence="3">Alginate export</fullName>
    </submittedName>
</protein>
<dbReference type="Pfam" id="PF13372">
    <property type="entry name" value="Alginate_exp"/>
    <property type="match status" value="1"/>
</dbReference>
<feature type="chain" id="PRO_5009917904" evidence="1">
    <location>
        <begin position="22"/>
        <end position="425"/>
    </location>
</feature>
<evidence type="ECO:0000256" key="1">
    <source>
        <dbReference type="SAM" id="SignalP"/>
    </source>
</evidence>
<dbReference type="RefSeq" id="WP_073217584.1">
    <property type="nucleotide sequence ID" value="NZ_FNNS01000010.1"/>
</dbReference>
<gene>
    <name evidence="3" type="ORF">SAMN04487908_11046</name>
</gene>
<dbReference type="Gene3D" id="2.40.160.100">
    <property type="match status" value="1"/>
</dbReference>
<dbReference type="STRING" id="797419.SAMN05216556_11062"/>
<name>A0A1M6GXH2_9FLAO</name>
<dbReference type="EMBL" id="FQYV01000010">
    <property type="protein sequence ID" value="SHJ14631.1"/>
    <property type="molecule type" value="Genomic_DNA"/>
</dbReference>
<feature type="domain" description="Alginate export" evidence="2">
    <location>
        <begin position="26"/>
        <end position="386"/>
    </location>
</feature>
<evidence type="ECO:0000313" key="4">
    <source>
        <dbReference type="Proteomes" id="UP000184172"/>
    </source>
</evidence>
<dbReference type="AlphaFoldDB" id="A0A1M6GXH2"/>
<sequence length="425" mass="48354">MSKLKSLLPLLLLFFLEPVFAQFTIDASLRPRFEYRHGYKTLFPNNIDPATFVSQRTRLNFSYKTEKLHFYLSPQDVRVWGDVPQLNVADENGVSLHQAWANVLLVQNLSLKLGRQEIVYDDQRLFGNVDWAQQGRSHDAAILKFEPNNTKIHFGAAYNQDREALTGNTLTKKTYKSLQYVWLHKNINKVSASFLFLNNGLQYIDEIDESKNETRYSQTAGVHIDGALNKFKFSSNLYYQFGKDIANNSLEAYLISLEAAFKPTKNLNLGLGGELISGNEYGAPKDGKNNAFNPLYGTNHKFNGFMDYFYVGNHIDDVGLLDLHGKVSYAFNTKSNVIVNFHKFFAASKIDSDLSKDLGFELDLVTSYSITQFVGVKAGYSHYFTSEGIESVKNNYDGNSNNWAWIMISIDPVLFTWSENKTTNK</sequence>
<feature type="signal peptide" evidence="1">
    <location>
        <begin position="1"/>
        <end position="21"/>
    </location>
</feature>